<organism evidence="2 3">
    <name type="scientific">Massilia timonae CCUG 45783</name>
    <dbReference type="NCBI Taxonomy" id="883126"/>
    <lineage>
        <taxon>Bacteria</taxon>
        <taxon>Pseudomonadati</taxon>
        <taxon>Pseudomonadota</taxon>
        <taxon>Betaproteobacteria</taxon>
        <taxon>Burkholderiales</taxon>
        <taxon>Oxalobacteraceae</taxon>
        <taxon>Telluria group</taxon>
        <taxon>Massilia</taxon>
    </lineage>
</organism>
<dbReference type="PANTHER" id="PTHR11102:SF160">
    <property type="entry name" value="ERAD-ASSOCIATED E3 UBIQUITIN-PROTEIN LIGASE COMPONENT HRD3"/>
    <property type="match status" value="1"/>
</dbReference>
<dbReference type="EMBL" id="AGZI01000037">
    <property type="protein sequence ID" value="EKU81779.1"/>
    <property type="molecule type" value="Genomic_DNA"/>
</dbReference>
<keyword evidence="3" id="KW-1185">Reference proteome</keyword>
<dbReference type="SUPFAM" id="SSF81901">
    <property type="entry name" value="HCP-like"/>
    <property type="match status" value="2"/>
</dbReference>
<dbReference type="Pfam" id="PF00350">
    <property type="entry name" value="Dynamin_N"/>
    <property type="match status" value="1"/>
</dbReference>
<evidence type="ECO:0000313" key="2">
    <source>
        <dbReference type="EMBL" id="EKU81779.1"/>
    </source>
</evidence>
<accession>K9DAN9</accession>
<dbReference type="AlphaFoldDB" id="K9DAN9"/>
<dbReference type="InterPro" id="IPR045063">
    <property type="entry name" value="Dynamin_N"/>
</dbReference>
<dbReference type="PANTHER" id="PTHR11102">
    <property type="entry name" value="SEL-1-LIKE PROTEIN"/>
    <property type="match status" value="1"/>
</dbReference>
<dbReference type="Pfam" id="PF08238">
    <property type="entry name" value="Sel1"/>
    <property type="match status" value="8"/>
</dbReference>
<dbReference type="Proteomes" id="UP000009874">
    <property type="component" value="Unassembled WGS sequence"/>
</dbReference>
<dbReference type="SMART" id="SM00671">
    <property type="entry name" value="SEL1"/>
    <property type="match status" value="8"/>
</dbReference>
<evidence type="ECO:0000313" key="3">
    <source>
        <dbReference type="Proteomes" id="UP000009874"/>
    </source>
</evidence>
<dbReference type="InterPro" id="IPR011990">
    <property type="entry name" value="TPR-like_helical_dom_sf"/>
</dbReference>
<evidence type="ECO:0000259" key="1">
    <source>
        <dbReference type="Pfam" id="PF00350"/>
    </source>
</evidence>
<sequence length="767" mass="82585">MMNLHDIVIPDDLLDEVEAEDANPYLADPAAAMGLIARLLAAPLTVSAAADALAQLRKLVQEDFASVAPDRGPAAMAGERELAAIVDSVEELVLFPDLANKITVGIGGGFSAGKSRFLNTLLGMSMLPEGLGPTTAIPTCLSDGGPAVRARNMMNRMVPVNEEELQALAHGFDRQYRAGDGDTFGLAHLIKLLVIQQPAMRWNNLVLMDTPGYDKPEGETHSLTDEEIARQHLRQADHVVWLVNAGNGTLRSDDIRFLRSLQHPRPVYFVLTQADLQAASALPGLMRAVESAAANACIACAGVMAWAAPQGYIQGRMAGGSDISHWLDALDLQPRLTNKRRTAARVMDRLREDLQEQVAAGREELVLLNAFWLVAEQLSADTNAGIGRLLGARRAGQRALAARIDSLDEFARSLDTALAAAMDAISLADARSEAAIEQQYQDAVQALRARQGRGQHAAAFSLLLDAACHEHVQAQLAVAECYRLGTGTAPSAVLAFSWCRKAAGHGLAEAQYVLGNSYLAGHGVAADPDAALRWYQAAAEQEHVGAQMKLYACHAAELAGRLDLAQAIAWLKRAAQAGDPEAQYELGVCHIEGRGVAKNRRTASEWQVRAAEQGYAAAQHAIGLAYLHGSEGAEDDALAVQWFRLAAQQDYPEAQTDLGHCYLNGRGVAVNRAHAASWFRKAERLGHVPAITGLGYCHYQADEPELAVQCFRKAAEAGDAEARYRLGECYLSGDGVRKNRNLAQHMMELAEEQGFVAECDLGDRVFA</sequence>
<dbReference type="SUPFAM" id="SSF52540">
    <property type="entry name" value="P-loop containing nucleoside triphosphate hydrolases"/>
    <property type="match status" value="1"/>
</dbReference>
<dbReference type="Gene3D" id="3.40.50.300">
    <property type="entry name" value="P-loop containing nucleotide triphosphate hydrolases"/>
    <property type="match status" value="1"/>
</dbReference>
<gene>
    <name evidence="2" type="ORF">HMPREF9710_02971</name>
</gene>
<dbReference type="Gene3D" id="1.25.40.10">
    <property type="entry name" value="Tetratricopeptide repeat domain"/>
    <property type="match status" value="3"/>
</dbReference>
<comment type="caution">
    <text evidence="2">The sequence shown here is derived from an EMBL/GenBank/DDBJ whole genome shotgun (WGS) entry which is preliminary data.</text>
</comment>
<dbReference type="OrthoDB" id="8595007at2"/>
<dbReference type="HOGENOM" id="CLU_364013_0_0_4"/>
<name>K9DAN9_9BURK</name>
<feature type="domain" description="Dynamin N-terminal" evidence="1">
    <location>
        <begin position="106"/>
        <end position="265"/>
    </location>
</feature>
<dbReference type="InterPro" id="IPR027417">
    <property type="entry name" value="P-loop_NTPase"/>
</dbReference>
<dbReference type="PATRIC" id="fig|883126.3.peg.2999"/>
<reference evidence="2 3" key="1">
    <citation type="submission" date="2012-09" db="EMBL/GenBank/DDBJ databases">
        <title>The Genome Sequence of Massilia timonae CCUG 45783.</title>
        <authorList>
            <consortium name="The Broad Institute Genome Sequencing Platform"/>
            <person name="Earl A."/>
            <person name="Ward D."/>
            <person name="Feldgarden M."/>
            <person name="Gevers D."/>
            <person name="Huys G."/>
            <person name="Walker B."/>
            <person name="Young S.K."/>
            <person name="Zeng Q."/>
            <person name="Gargeya S."/>
            <person name="Fitzgerald M."/>
            <person name="Haas B."/>
            <person name="Abouelleil A."/>
            <person name="Alvarado L."/>
            <person name="Arachchi H.M."/>
            <person name="Berlin A.M."/>
            <person name="Chapman S.B."/>
            <person name="Goldberg J."/>
            <person name="Griggs A."/>
            <person name="Gujja S."/>
            <person name="Hansen M."/>
            <person name="Howarth C."/>
            <person name="Imamovic A."/>
            <person name="Larimer J."/>
            <person name="McCowen C."/>
            <person name="Montmayeur A."/>
            <person name="Murphy C."/>
            <person name="Neiman D."/>
            <person name="Pearson M."/>
            <person name="Priest M."/>
            <person name="Roberts A."/>
            <person name="Saif S."/>
            <person name="Shea T."/>
            <person name="Sisk P."/>
            <person name="Sykes S."/>
            <person name="Wortman J."/>
            <person name="Nusbaum C."/>
            <person name="Birren B."/>
        </authorList>
    </citation>
    <scope>NUCLEOTIDE SEQUENCE [LARGE SCALE GENOMIC DNA]</scope>
    <source>
        <strain evidence="2 3">CCUG 45783</strain>
    </source>
</reference>
<proteinExistence type="predicted"/>
<dbReference type="eggNOG" id="COG0790">
    <property type="taxonomic scope" value="Bacteria"/>
</dbReference>
<dbReference type="InterPro" id="IPR050767">
    <property type="entry name" value="Sel1_AlgK"/>
</dbReference>
<dbReference type="InterPro" id="IPR006597">
    <property type="entry name" value="Sel1-like"/>
</dbReference>
<dbReference type="RefSeq" id="WP_005667628.1">
    <property type="nucleotide sequence ID" value="NZ_JH992923.1"/>
</dbReference>
<dbReference type="eggNOG" id="COG0699">
    <property type="taxonomic scope" value="Bacteria"/>
</dbReference>
<protein>
    <recommendedName>
        <fullName evidence="1">Dynamin N-terminal domain-containing protein</fullName>
    </recommendedName>
</protein>